<gene>
    <name evidence="3" type="ORF">RT97_03900</name>
</gene>
<dbReference type="InterPro" id="IPR038404">
    <property type="entry name" value="TRAP_DctP_sf"/>
</dbReference>
<dbReference type="RefSeq" id="WP_052810540.1">
    <property type="nucleotide sequence ID" value="NZ_JXQQ01000008.1"/>
</dbReference>
<reference evidence="3 4" key="1">
    <citation type="submission" date="2014-12" db="EMBL/GenBank/DDBJ databases">
        <title>16Stimator: statistical estimation of ribosomal gene copy numbers from draft genome assemblies.</title>
        <authorList>
            <person name="Perisin M.A."/>
            <person name="Vetter M."/>
            <person name="Gilbert J.A."/>
            <person name="Bergelson J."/>
        </authorList>
    </citation>
    <scope>NUCLEOTIDE SEQUENCE [LARGE SCALE GENOMIC DNA]</scope>
    <source>
        <strain evidence="3 4">MEDvA23</strain>
    </source>
</reference>
<sequence>MEHLALTRRSFHMLACGAGSLCALPPAWAAPGAVVWRLATGYPAENFHTVNLVAMAREVEQATQGQLRVEVHPKNTLFAMNAIRAAVQDGKAEAGEAIMSSLVAEVPLAGADSVPFITHGYADAMRLWRIQRPLIEREFTQRGLRVLYAVAWPPQGLYANRPLAGMGDVRGLRMRAYNATTARIATLMGAVPVDVPAAELDKALADGRIDCMLTSAVTGVESRVWQSMRFFYDIDAWFPKNLVFANGKAWDALAAPSRDALQTACAAAERRGWADSAAAAARSMDELRRNGVKTEPVSYLFNRDLRRLGEHFSLDWVRQVGVGANDIFIPYFDGR</sequence>
<dbReference type="InterPro" id="IPR018389">
    <property type="entry name" value="DctP_fam"/>
</dbReference>
<evidence type="ECO:0000256" key="2">
    <source>
        <dbReference type="SAM" id="SignalP"/>
    </source>
</evidence>
<dbReference type="AlphaFoldDB" id="A0A0D0N3E7"/>
<evidence type="ECO:0000313" key="4">
    <source>
        <dbReference type="Proteomes" id="UP000032067"/>
    </source>
</evidence>
<dbReference type="PANTHER" id="PTHR33376:SF4">
    <property type="entry name" value="SIALIC ACID-BINDING PERIPLASMIC PROTEIN SIAP"/>
    <property type="match status" value="1"/>
</dbReference>
<dbReference type="Proteomes" id="UP000032067">
    <property type="component" value="Unassembled WGS sequence"/>
</dbReference>
<proteinExistence type="predicted"/>
<comment type="caution">
    <text evidence="3">The sequence shown here is derived from an EMBL/GenBank/DDBJ whole genome shotgun (WGS) entry which is preliminary data.</text>
</comment>
<dbReference type="GO" id="GO:0055085">
    <property type="term" value="P:transmembrane transport"/>
    <property type="evidence" value="ECO:0007669"/>
    <property type="project" value="InterPro"/>
</dbReference>
<dbReference type="Gene3D" id="3.40.190.170">
    <property type="entry name" value="Bacterial extracellular solute-binding protein, family 7"/>
    <property type="match status" value="1"/>
</dbReference>
<dbReference type="EMBL" id="JXQQ01000008">
    <property type="protein sequence ID" value="KIQ35915.1"/>
    <property type="molecule type" value="Genomic_DNA"/>
</dbReference>
<feature type="signal peptide" evidence="2">
    <location>
        <begin position="1"/>
        <end position="29"/>
    </location>
</feature>
<dbReference type="Pfam" id="PF03480">
    <property type="entry name" value="DctP"/>
    <property type="match status" value="1"/>
</dbReference>
<name>A0A0D0N3E7_VARPD</name>
<evidence type="ECO:0000256" key="1">
    <source>
        <dbReference type="ARBA" id="ARBA00022729"/>
    </source>
</evidence>
<protein>
    <submittedName>
        <fullName evidence="3">C4-dicarboxylate ABC transporter substrate-binding protein</fullName>
    </submittedName>
</protein>
<accession>A0A0D0N3E7</accession>
<dbReference type="OrthoDB" id="9783941at2"/>
<feature type="chain" id="PRO_5002234415" evidence="2">
    <location>
        <begin position="30"/>
        <end position="335"/>
    </location>
</feature>
<keyword evidence="1 2" id="KW-0732">Signal</keyword>
<dbReference type="PANTHER" id="PTHR33376">
    <property type="match status" value="1"/>
</dbReference>
<dbReference type="CDD" id="cd13602">
    <property type="entry name" value="PBP2_TRAP_BpDctp6_7"/>
    <property type="match status" value="1"/>
</dbReference>
<dbReference type="NCBIfam" id="NF037995">
    <property type="entry name" value="TRAP_S1"/>
    <property type="match status" value="1"/>
</dbReference>
<evidence type="ECO:0000313" key="3">
    <source>
        <dbReference type="EMBL" id="KIQ35915.1"/>
    </source>
</evidence>
<organism evidence="3 4">
    <name type="scientific">Variovorax paradoxus</name>
    <dbReference type="NCBI Taxonomy" id="34073"/>
    <lineage>
        <taxon>Bacteria</taxon>
        <taxon>Pseudomonadati</taxon>
        <taxon>Pseudomonadota</taxon>
        <taxon>Betaproteobacteria</taxon>
        <taxon>Burkholderiales</taxon>
        <taxon>Comamonadaceae</taxon>
        <taxon>Variovorax</taxon>
    </lineage>
</organism>